<keyword evidence="3" id="KW-1185">Reference proteome</keyword>
<dbReference type="PANTHER" id="PTHR31302">
    <property type="entry name" value="TRANSMEMBRANE PROTEIN WITH METALLOPHOSPHOESTERASE DOMAIN-RELATED"/>
    <property type="match status" value="1"/>
</dbReference>
<dbReference type="AlphaFoldDB" id="A0A498D3J5"/>
<gene>
    <name evidence="2" type="ORF">D8M04_14610</name>
</gene>
<evidence type="ECO:0000259" key="1">
    <source>
        <dbReference type="Pfam" id="PF00149"/>
    </source>
</evidence>
<protein>
    <submittedName>
        <fullName evidence="2">Metallophosphoesterase</fullName>
    </submittedName>
</protein>
<comment type="caution">
    <text evidence="2">The sequence shown here is derived from an EMBL/GenBank/DDBJ whole genome shotgun (WGS) entry which is preliminary data.</text>
</comment>
<organism evidence="2 3">
    <name type="scientific">Oceanobacillus piezotolerans</name>
    <dbReference type="NCBI Taxonomy" id="2448030"/>
    <lineage>
        <taxon>Bacteria</taxon>
        <taxon>Bacillati</taxon>
        <taxon>Bacillota</taxon>
        <taxon>Bacilli</taxon>
        <taxon>Bacillales</taxon>
        <taxon>Bacillaceae</taxon>
        <taxon>Oceanobacillus</taxon>
    </lineage>
</organism>
<dbReference type="GO" id="GO:0016787">
    <property type="term" value="F:hydrolase activity"/>
    <property type="evidence" value="ECO:0007669"/>
    <property type="project" value="InterPro"/>
</dbReference>
<dbReference type="PANTHER" id="PTHR31302:SF0">
    <property type="entry name" value="TRANSMEMBRANE PROTEIN WITH METALLOPHOSPHOESTERASE DOMAIN"/>
    <property type="match status" value="1"/>
</dbReference>
<proteinExistence type="predicted"/>
<dbReference type="Pfam" id="PF00149">
    <property type="entry name" value="Metallophos"/>
    <property type="match status" value="1"/>
</dbReference>
<dbReference type="SUPFAM" id="SSF56300">
    <property type="entry name" value="Metallo-dependent phosphatases"/>
    <property type="match status" value="1"/>
</dbReference>
<dbReference type="InterPro" id="IPR051158">
    <property type="entry name" value="Metallophosphoesterase_sf"/>
</dbReference>
<dbReference type="EMBL" id="RCHR01000005">
    <property type="protein sequence ID" value="RLL42781.1"/>
    <property type="molecule type" value="Genomic_DNA"/>
</dbReference>
<evidence type="ECO:0000313" key="3">
    <source>
        <dbReference type="Proteomes" id="UP000270219"/>
    </source>
</evidence>
<dbReference type="InterPro" id="IPR004843">
    <property type="entry name" value="Calcineurin-like_PHP"/>
</dbReference>
<reference evidence="2 3" key="1">
    <citation type="submission" date="2018-10" db="EMBL/GenBank/DDBJ databases">
        <title>Oceanobacillus sp. YLB-02 draft genome.</title>
        <authorList>
            <person name="Yu L."/>
        </authorList>
    </citation>
    <scope>NUCLEOTIDE SEQUENCE [LARGE SCALE GENOMIC DNA]</scope>
    <source>
        <strain evidence="2 3">YLB-02</strain>
    </source>
</reference>
<sequence>MMKKLWFVVLLLLIMVVVYTIWDNNRFIIVEEEIEIDNLPPELEGIRILQISDMHEKEFGKGQTKLIKAINQLEYDVIVFTGDMLDDTESKNYTSFYALIEGINNKEFAWFVPGNTDPESYSIGKRIEKSEFIKGMEERGVSLLESMDSLTVGDRELYFTNLDLSIISNPDYIGRVPGVVNPEYAREEAFLQHQEFLWKEMMQAFNQMSDSDVLVGLNHYPVPDNRIDSIKSHPDLEWRNMDLIIAGHYHGGQIRLPIVGALFIPEPWHKRAGLFPPNDRVKGLWEYEGTKQYVSTGLGSSDAFSFLDFRLFNTPEINVLTLKRE</sequence>
<feature type="domain" description="Calcineurin-like phosphoesterase" evidence="1">
    <location>
        <begin position="46"/>
        <end position="251"/>
    </location>
</feature>
<accession>A0A498D3J5</accession>
<dbReference type="Gene3D" id="3.60.21.10">
    <property type="match status" value="1"/>
</dbReference>
<name>A0A498D3J5_9BACI</name>
<dbReference type="OrthoDB" id="9780884at2"/>
<evidence type="ECO:0000313" key="2">
    <source>
        <dbReference type="EMBL" id="RLL42781.1"/>
    </source>
</evidence>
<dbReference type="InterPro" id="IPR029052">
    <property type="entry name" value="Metallo-depent_PP-like"/>
</dbReference>
<dbReference type="Proteomes" id="UP000270219">
    <property type="component" value="Unassembled WGS sequence"/>
</dbReference>
<dbReference type="RefSeq" id="WP_121524148.1">
    <property type="nucleotide sequence ID" value="NZ_RCHR01000005.1"/>
</dbReference>